<evidence type="ECO:0000256" key="4">
    <source>
        <dbReference type="ARBA" id="ARBA00023002"/>
    </source>
</evidence>
<dbReference type="EMBL" id="JAVDPF010000036">
    <property type="protein sequence ID" value="KAL1869032.1"/>
    <property type="molecule type" value="Genomic_DNA"/>
</dbReference>
<dbReference type="SUPFAM" id="SSF51395">
    <property type="entry name" value="FMN-linked oxidoreductases"/>
    <property type="match status" value="1"/>
</dbReference>
<dbReference type="Pfam" id="PF00724">
    <property type="entry name" value="Oxidored_FMN"/>
    <property type="match status" value="1"/>
</dbReference>
<proteinExistence type="inferred from homology"/>
<organism evidence="6 7">
    <name type="scientific">Paecilomyces lecythidis</name>
    <dbReference type="NCBI Taxonomy" id="3004212"/>
    <lineage>
        <taxon>Eukaryota</taxon>
        <taxon>Fungi</taxon>
        <taxon>Dikarya</taxon>
        <taxon>Ascomycota</taxon>
        <taxon>Pezizomycotina</taxon>
        <taxon>Eurotiomycetes</taxon>
        <taxon>Eurotiomycetidae</taxon>
        <taxon>Eurotiales</taxon>
        <taxon>Thermoascaceae</taxon>
        <taxon>Paecilomyces</taxon>
    </lineage>
</organism>
<sequence length="451" mass="49366">MAPNRWPSKPVDIAPLAQPLQFYPSGKTAKNRLLKTAMTEGLATWNAKNIEERGMPTKETIELYRRWGEGTNSYGMIETGNIDVEYDQLDAIGDMIITLKDPLSGPRFEAFQALAAAGKAGGALMIGQVSHPGAQLLVHIRKDAISASDAQLPPLKGPLGEFYAKARAALQSDIDHVVASFVHAAEYLAAAGFDGMQLHAAHGYLLAQFLSQRMNKRTDAYGGSIRNRMRIIVDICKGIRTSKAIPRDFIVGIKLNSVEFQEGGLSPEEARELCCILAADEAGGGTWHSFGMSWERESTRRREAFFLEFADLIVPALGPPPRRTKVYITGGLRSAEAMVRALDVVDGVGLARAAAQEPRIANDILSGRLLSAIRPIKELEDISMGLRLAGTQIGQVGKGEEPFDASDEKMARDFLADQEKWYEAMLADVDKLEHHGYVQLSTPQRPYGQAY</sequence>
<gene>
    <name evidence="6" type="ORF">Plec18167_008035</name>
</gene>
<feature type="domain" description="NADH:flavin oxidoreductase/NADH oxidase N-terminal" evidence="5">
    <location>
        <begin position="107"/>
        <end position="270"/>
    </location>
</feature>
<comment type="caution">
    <text evidence="6">The sequence shown here is derived from an EMBL/GenBank/DDBJ whole genome shotgun (WGS) entry which is preliminary data.</text>
</comment>
<evidence type="ECO:0000259" key="5">
    <source>
        <dbReference type="Pfam" id="PF00724"/>
    </source>
</evidence>
<keyword evidence="2" id="KW-0285">Flavoprotein</keyword>
<dbReference type="PANTHER" id="PTHR43656">
    <property type="entry name" value="BINDING OXIDOREDUCTASE, PUTATIVE (AFU_ORTHOLOGUE AFUA_2G08260)-RELATED"/>
    <property type="match status" value="1"/>
</dbReference>
<evidence type="ECO:0000256" key="3">
    <source>
        <dbReference type="ARBA" id="ARBA00022643"/>
    </source>
</evidence>
<dbReference type="InterPro" id="IPR051799">
    <property type="entry name" value="NADH_flavin_oxidoreductase"/>
</dbReference>
<dbReference type="InterPro" id="IPR001155">
    <property type="entry name" value="OxRdtase_FMN_N"/>
</dbReference>
<protein>
    <recommendedName>
        <fullName evidence="5">NADH:flavin oxidoreductase/NADH oxidase N-terminal domain-containing protein</fullName>
    </recommendedName>
</protein>
<comment type="similarity">
    <text evidence="1">Belongs to the NADH:flavin oxidoreductase/NADH oxidase family.</text>
</comment>
<reference evidence="6 7" key="1">
    <citation type="journal article" date="2024" name="IMA Fungus">
        <title>IMA Genome - F19 : A genome assembly and annotation guide to empower mycologists, including annotated draft genome sequences of Ceratocystis pirilliformis, Diaporthe australafricana, Fusarium ophioides, Paecilomyces lecythidis, and Sporothrix stenoceras.</title>
        <authorList>
            <person name="Aylward J."/>
            <person name="Wilson A.M."/>
            <person name="Visagie C.M."/>
            <person name="Spraker J."/>
            <person name="Barnes I."/>
            <person name="Buitendag C."/>
            <person name="Ceriani C."/>
            <person name="Del Mar Angel L."/>
            <person name="du Plessis D."/>
            <person name="Fuchs T."/>
            <person name="Gasser K."/>
            <person name="Kramer D."/>
            <person name="Li W."/>
            <person name="Munsamy K."/>
            <person name="Piso A."/>
            <person name="Price J.L."/>
            <person name="Sonnekus B."/>
            <person name="Thomas C."/>
            <person name="van der Nest A."/>
            <person name="van Dijk A."/>
            <person name="van Heerden A."/>
            <person name="van Vuuren N."/>
            <person name="Yilmaz N."/>
            <person name="Duong T.A."/>
            <person name="van der Merwe N.A."/>
            <person name="Wingfield M.J."/>
            <person name="Wingfield B.D."/>
        </authorList>
    </citation>
    <scope>NUCLEOTIDE SEQUENCE [LARGE SCALE GENOMIC DNA]</scope>
    <source>
        <strain evidence="6 7">CMW 18167</strain>
    </source>
</reference>
<evidence type="ECO:0000256" key="1">
    <source>
        <dbReference type="ARBA" id="ARBA00005979"/>
    </source>
</evidence>
<dbReference type="InterPro" id="IPR013785">
    <property type="entry name" value="Aldolase_TIM"/>
</dbReference>
<keyword evidence="7" id="KW-1185">Reference proteome</keyword>
<keyword evidence="4" id="KW-0560">Oxidoreductase</keyword>
<dbReference type="Proteomes" id="UP001583193">
    <property type="component" value="Unassembled WGS sequence"/>
</dbReference>
<name>A0ABR3WZZ2_9EURO</name>
<accession>A0ABR3WZZ2</accession>
<evidence type="ECO:0000313" key="6">
    <source>
        <dbReference type="EMBL" id="KAL1869032.1"/>
    </source>
</evidence>
<keyword evidence="3" id="KW-0288">FMN</keyword>
<dbReference type="PANTHER" id="PTHR43656:SF5">
    <property type="entry name" value="NADH:FLAVIN OXIDOREDUCTASE_NADH OXIDASE N-TERMINAL DOMAIN-CONTAINING PROTEIN"/>
    <property type="match status" value="1"/>
</dbReference>
<dbReference type="Gene3D" id="3.20.20.70">
    <property type="entry name" value="Aldolase class I"/>
    <property type="match status" value="1"/>
</dbReference>
<evidence type="ECO:0000313" key="7">
    <source>
        <dbReference type="Proteomes" id="UP001583193"/>
    </source>
</evidence>
<evidence type="ECO:0000256" key="2">
    <source>
        <dbReference type="ARBA" id="ARBA00022630"/>
    </source>
</evidence>